<dbReference type="InterPro" id="IPR036388">
    <property type="entry name" value="WH-like_DNA-bd_sf"/>
</dbReference>
<dbReference type="Pfam" id="PF13601">
    <property type="entry name" value="HTH_34"/>
    <property type="match status" value="1"/>
</dbReference>
<organism evidence="2 3">
    <name type="scientific">Mucinivorans hirudinis</name>
    <dbReference type="NCBI Taxonomy" id="1433126"/>
    <lineage>
        <taxon>Bacteria</taxon>
        <taxon>Pseudomonadati</taxon>
        <taxon>Bacteroidota</taxon>
        <taxon>Bacteroidia</taxon>
        <taxon>Bacteroidales</taxon>
        <taxon>Rikenellaceae</taxon>
        <taxon>Mucinivorans</taxon>
    </lineage>
</organism>
<feature type="domain" description="Winged helix DNA-binding" evidence="1">
    <location>
        <begin position="13"/>
        <end position="92"/>
    </location>
</feature>
<name>A0A060R8R8_9BACT</name>
<gene>
    <name evidence="2" type="ORF">BN938_0036</name>
</gene>
<evidence type="ECO:0000259" key="1">
    <source>
        <dbReference type="Pfam" id="PF13601"/>
    </source>
</evidence>
<dbReference type="InterPro" id="IPR027395">
    <property type="entry name" value="WH_DNA-bd_dom"/>
</dbReference>
<dbReference type="PANTHER" id="PTHR37318">
    <property type="entry name" value="BSL7504 PROTEIN"/>
    <property type="match status" value="1"/>
</dbReference>
<dbReference type="InterPro" id="IPR036390">
    <property type="entry name" value="WH_DNA-bd_sf"/>
</dbReference>
<dbReference type="Gene3D" id="1.10.10.10">
    <property type="entry name" value="Winged helix-like DNA-binding domain superfamily/Winged helix DNA-binding domain"/>
    <property type="match status" value="1"/>
</dbReference>
<dbReference type="Proteomes" id="UP000027616">
    <property type="component" value="Chromosome I"/>
</dbReference>
<keyword evidence="3" id="KW-1185">Reference proteome</keyword>
<dbReference type="OrthoDB" id="9800369at2"/>
<evidence type="ECO:0000313" key="3">
    <source>
        <dbReference type="Proteomes" id="UP000027616"/>
    </source>
</evidence>
<protein>
    <submittedName>
        <fullName evidence="2">MarR/emrR family transcriptional regulator</fullName>
    </submittedName>
</protein>
<dbReference type="EMBL" id="HG934468">
    <property type="protein sequence ID" value="CDN30143.1"/>
    <property type="molecule type" value="Genomic_DNA"/>
</dbReference>
<dbReference type="eggNOG" id="COG0640">
    <property type="taxonomic scope" value="Bacteria"/>
</dbReference>
<dbReference type="PANTHER" id="PTHR37318:SF1">
    <property type="entry name" value="BSL7504 PROTEIN"/>
    <property type="match status" value="1"/>
</dbReference>
<dbReference type="HOGENOM" id="CLU_142189_1_2_10"/>
<reference evidence="2 3" key="1">
    <citation type="journal article" date="2015" name="Genome Announc.">
        <title>Complete Genome Sequence of the Novel Leech Symbiont Mucinivorans hirudinis M3T.</title>
        <authorList>
            <person name="Nelson M.C."/>
            <person name="Bomar L."/>
            <person name="Graf J."/>
        </authorList>
    </citation>
    <scope>NUCLEOTIDE SEQUENCE [LARGE SCALE GENOMIC DNA]</scope>
    <source>
        <strain evidence="3">M3</strain>
    </source>
</reference>
<proteinExistence type="predicted"/>
<sequence>MFKELDPLLHSELRLAVVSLLVSVESADFTYIREKTGATSGNLSVQIEKLRTAGYIQVEKGYRGKMPQTTCLITPAGVDAFERYVEALRSYINL</sequence>
<dbReference type="KEGG" id="rbc:BN938_0036"/>
<evidence type="ECO:0000313" key="2">
    <source>
        <dbReference type="EMBL" id="CDN30143.1"/>
    </source>
</evidence>
<dbReference type="PATRIC" id="fig|1433126.3.peg.36"/>
<accession>A0A060R8R8</accession>
<dbReference type="STRING" id="1433126.BN938_0036"/>
<dbReference type="SUPFAM" id="SSF46785">
    <property type="entry name" value="Winged helix' DNA-binding domain"/>
    <property type="match status" value="1"/>
</dbReference>
<dbReference type="AlphaFoldDB" id="A0A060R8R8"/>